<accession>A0AAF0CB56</accession>
<protein>
    <recommendedName>
        <fullName evidence="3">Right handed beta helix domain-containing protein</fullName>
    </recommendedName>
</protein>
<sequence>MRCARRRPPPRKIFTQWSEYCAMLQMMKLALTLFAALLLISQPSWADVRVDNANALERAVRNGESGEVIYVVAGRYDLSDLKIPRDLSLIGEEGVTFFSSQPVAKGILNPLWDASLHVENIRFEGATSPDLNGAGIRHDGVNLTAINCTFENNENGILATGQEHGKVVIQSSQFIGNGYGDGYSHGIYLSSGAVLEITSSSFVGTKIGHHVKSLAATTTIHGSSFDDANGKTSYAVDASRGGAVSITGSSFTQAADADNSTLFNYDLSRGGDAISLEISGNRIINRKRNGRILRNDTALAPTIENNDIINERGGTLQPQ</sequence>
<name>A0AAF0CB56_9PROT</name>
<evidence type="ECO:0000313" key="1">
    <source>
        <dbReference type="EMBL" id="WDI30010.1"/>
    </source>
</evidence>
<dbReference type="SUPFAM" id="SSF51126">
    <property type="entry name" value="Pectin lyase-like"/>
    <property type="match status" value="1"/>
</dbReference>
<dbReference type="InterPro" id="IPR012334">
    <property type="entry name" value="Pectin_lyas_fold"/>
</dbReference>
<dbReference type="RefSeq" id="WP_274491795.1">
    <property type="nucleotide sequence ID" value="NZ_CP118166.1"/>
</dbReference>
<dbReference type="EMBL" id="CP118166">
    <property type="protein sequence ID" value="WDI30010.1"/>
    <property type="molecule type" value="Genomic_DNA"/>
</dbReference>
<gene>
    <name evidence="1" type="ORF">PUV54_08565</name>
</gene>
<keyword evidence="2" id="KW-1185">Reference proteome</keyword>
<proteinExistence type="predicted"/>
<dbReference type="Gene3D" id="2.160.20.10">
    <property type="entry name" value="Single-stranded right-handed beta-helix, Pectin lyase-like"/>
    <property type="match status" value="1"/>
</dbReference>
<evidence type="ECO:0008006" key="3">
    <source>
        <dbReference type="Google" id="ProtNLM"/>
    </source>
</evidence>
<dbReference type="SMART" id="SM00710">
    <property type="entry name" value="PbH1"/>
    <property type="match status" value="3"/>
</dbReference>
<dbReference type="InterPro" id="IPR006626">
    <property type="entry name" value="PbH1"/>
</dbReference>
<dbReference type="AlphaFoldDB" id="A0AAF0CB56"/>
<dbReference type="Proteomes" id="UP001214043">
    <property type="component" value="Chromosome"/>
</dbReference>
<evidence type="ECO:0000313" key="2">
    <source>
        <dbReference type="Proteomes" id="UP001214043"/>
    </source>
</evidence>
<organism evidence="1 2">
    <name type="scientific">Hyphococcus flavus</name>
    <dbReference type="NCBI Taxonomy" id="1866326"/>
    <lineage>
        <taxon>Bacteria</taxon>
        <taxon>Pseudomonadati</taxon>
        <taxon>Pseudomonadota</taxon>
        <taxon>Alphaproteobacteria</taxon>
        <taxon>Parvularculales</taxon>
        <taxon>Parvularculaceae</taxon>
        <taxon>Hyphococcus</taxon>
    </lineage>
</organism>
<dbReference type="KEGG" id="hfl:PUV54_08565"/>
<reference evidence="1" key="1">
    <citation type="submission" date="2023-02" db="EMBL/GenBank/DDBJ databases">
        <title>Genome sequence of Hyphococcus flavus.</title>
        <authorList>
            <person name="Rong J.-C."/>
            <person name="Zhao Q."/>
            <person name="Yi M."/>
            <person name="Wu J.-Y."/>
        </authorList>
    </citation>
    <scope>NUCLEOTIDE SEQUENCE</scope>
    <source>
        <strain evidence="1">MCCC 1K03223</strain>
    </source>
</reference>
<dbReference type="InterPro" id="IPR011050">
    <property type="entry name" value="Pectin_lyase_fold/virulence"/>
</dbReference>